<keyword evidence="2" id="KW-1185">Reference proteome</keyword>
<comment type="caution">
    <text evidence="1">The sequence shown here is derived from an EMBL/GenBank/DDBJ whole genome shotgun (WGS) entry which is preliminary data.</text>
</comment>
<dbReference type="AlphaFoldDB" id="A0AAV1JWY2"/>
<sequence>MYSVTMNAGEKERFINDEVFAKSVWNFGRKKTPASNQMENNKSELVNRALGLRNVDRRPQKGAPEDKS</sequence>
<dbReference type="EMBL" id="CAVLEF010000188">
    <property type="protein sequence ID" value="CAK1552930.1"/>
    <property type="molecule type" value="Genomic_DNA"/>
</dbReference>
<evidence type="ECO:0000313" key="1">
    <source>
        <dbReference type="EMBL" id="CAK1552930.1"/>
    </source>
</evidence>
<dbReference type="Proteomes" id="UP001497472">
    <property type="component" value="Unassembled WGS sequence"/>
</dbReference>
<protein>
    <submittedName>
        <fullName evidence="1">Uncharacterized protein</fullName>
    </submittedName>
</protein>
<organism evidence="1 2">
    <name type="scientific">Leptosia nina</name>
    <dbReference type="NCBI Taxonomy" id="320188"/>
    <lineage>
        <taxon>Eukaryota</taxon>
        <taxon>Metazoa</taxon>
        <taxon>Ecdysozoa</taxon>
        <taxon>Arthropoda</taxon>
        <taxon>Hexapoda</taxon>
        <taxon>Insecta</taxon>
        <taxon>Pterygota</taxon>
        <taxon>Neoptera</taxon>
        <taxon>Endopterygota</taxon>
        <taxon>Lepidoptera</taxon>
        <taxon>Glossata</taxon>
        <taxon>Ditrysia</taxon>
        <taxon>Papilionoidea</taxon>
        <taxon>Pieridae</taxon>
        <taxon>Pierinae</taxon>
        <taxon>Leptosia</taxon>
    </lineage>
</organism>
<accession>A0AAV1JWY2</accession>
<gene>
    <name evidence="1" type="ORF">LNINA_LOCUS11955</name>
</gene>
<reference evidence="1 2" key="1">
    <citation type="submission" date="2023-11" db="EMBL/GenBank/DDBJ databases">
        <authorList>
            <person name="Okamura Y."/>
        </authorList>
    </citation>
    <scope>NUCLEOTIDE SEQUENCE [LARGE SCALE GENOMIC DNA]</scope>
</reference>
<evidence type="ECO:0000313" key="2">
    <source>
        <dbReference type="Proteomes" id="UP001497472"/>
    </source>
</evidence>
<proteinExistence type="predicted"/>
<name>A0AAV1JWY2_9NEOP</name>